<dbReference type="InterPro" id="IPR024079">
    <property type="entry name" value="MetalloPept_cat_dom_sf"/>
</dbReference>
<gene>
    <name evidence="7" type="primary">AMZ2</name>
    <name evidence="7" type="ORF">SNAT2548_LOCUS33800</name>
</gene>
<dbReference type="Gene3D" id="3.40.390.10">
    <property type="entry name" value="Collagenase (Catalytic Domain)"/>
    <property type="match status" value="1"/>
</dbReference>
<name>A0A812UVS6_9DINO</name>
<evidence type="ECO:0000256" key="4">
    <source>
        <dbReference type="ARBA" id="ARBA00022801"/>
    </source>
</evidence>
<dbReference type="GO" id="GO:0008237">
    <property type="term" value="F:metallopeptidase activity"/>
    <property type="evidence" value="ECO:0007669"/>
    <property type="project" value="UniProtKB-KW"/>
</dbReference>
<keyword evidence="3" id="KW-0479">Metal-binding</keyword>
<evidence type="ECO:0000256" key="5">
    <source>
        <dbReference type="ARBA" id="ARBA00022833"/>
    </source>
</evidence>
<keyword evidence="6" id="KW-0482">Metalloprotease</keyword>
<comment type="caution">
    <text evidence="7">The sequence shown here is derived from an EMBL/GenBank/DDBJ whole genome shotgun (WGS) entry which is preliminary data.</text>
</comment>
<dbReference type="Pfam" id="PF07998">
    <property type="entry name" value="Peptidase_M54"/>
    <property type="match status" value="1"/>
</dbReference>
<dbReference type="InterPro" id="IPR012962">
    <property type="entry name" value="Pept_M54_archaemetzincn"/>
</dbReference>
<dbReference type="PANTHER" id="PTHR15910">
    <property type="entry name" value="ARCHAEMETZINCIN"/>
    <property type="match status" value="1"/>
</dbReference>
<dbReference type="EMBL" id="CAJNDS010002778">
    <property type="protein sequence ID" value="CAE7593755.1"/>
    <property type="molecule type" value="Genomic_DNA"/>
</dbReference>
<keyword evidence="4" id="KW-0378">Hydrolase</keyword>
<dbReference type="OrthoDB" id="194149at2759"/>
<protein>
    <submittedName>
        <fullName evidence="7">AMZ2 protein</fullName>
    </submittedName>
</protein>
<dbReference type="AlphaFoldDB" id="A0A812UVS6"/>
<proteinExistence type="predicted"/>
<evidence type="ECO:0000256" key="3">
    <source>
        <dbReference type="ARBA" id="ARBA00022723"/>
    </source>
</evidence>
<keyword evidence="8" id="KW-1185">Reference proteome</keyword>
<evidence type="ECO:0000256" key="1">
    <source>
        <dbReference type="ARBA" id="ARBA00001947"/>
    </source>
</evidence>
<sequence>MAPKSSRSATFKSIEECISAAGKVEEEPDPVTRAACTLNLEFFKPLGQPRRGDWLAEKKETGQTYTTYSRRMKPPMTPTKHTDTILLVPMGSSFSEGIAVKFLSYLVDYCAAFFSGMTLDILDKPLSLAKARKRMNDFNHEQYLIADLFEALHSETRSHRKAYCRLGITMEDIYPGEEWNYVFGQAKPMERVGVFSFARHSPFFYHGLHASQVSGSASHDQQAIWLRACMRTMVHETCHMFGILHCVYFHCLMNGSNGPQDTAGRSSFMCPVCLRKLLLALSYSPAATGAIPRYQAILQAMGRVLEDFGSQEDSEEIQELTADIAWLNKRLGSLADSSPAVPPTT</sequence>
<dbReference type="SUPFAM" id="SSF55486">
    <property type="entry name" value="Metalloproteases ('zincins'), catalytic domain"/>
    <property type="match status" value="1"/>
</dbReference>
<evidence type="ECO:0000256" key="2">
    <source>
        <dbReference type="ARBA" id="ARBA00022670"/>
    </source>
</evidence>
<accession>A0A812UVS6</accession>
<dbReference type="Proteomes" id="UP000604046">
    <property type="component" value="Unassembled WGS sequence"/>
</dbReference>
<evidence type="ECO:0000256" key="6">
    <source>
        <dbReference type="ARBA" id="ARBA00023049"/>
    </source>
</evidence>
<evidence type="ECO:0000313" key="8">
    <source>
        <dbReference type="Proteomes" id="UP000604046"/>
    </source>
</evidence>
<evidence type="ECO:0000313" key="7">
    <source>
        <dbReference type="EMBL" id="CAE7593755.1"/>
    </source>
</evidence>
<reference evidence="7" key="1">
    <citation type="submission" date="2021-02" db="EMBL/GenBank/DDBJ databases">
        <authorList>
            <person name="Dougan E. K."/>
            <person name="Rhodes N."/>
            <person name="Thang M."/>
            <person name="Chan C."/>
        </authorList>
    </citation>
    <scope>NUCLEOTIDE SEQUENCE</scope>
</reference>
<organism evidence="7 8">
    <name type="scientific">Symbiodinium natans</name>
    <dbReference type="NCBI Taxonomy" id="878477"/>
    <lineage>
        <taxon>Eukaryota</taxon>
        <taxon>Sar</taxon>
        <taxon>Alveolata</taxon>
        <taxon>Dinophyceae</taxon>
        <taxon>Suessiales</taxon>
        <taxon>Symbiodiniaceae</taxon>
        <taxon>Symbiodinium</taxon>
    </lineage>
</organism>
<dbReference type="CDD" id="cd11375">
    <property type="entry name" value="Peptidase_M54"/>
    <property type="match status" value="1"/>
</dbReference>
<keyword evidence="2" id="KW-0645">Protease</keyword>
<dbReference type="PANTHER" id="PTHR15910:SF1">
    <property type="entry name" value="ARCHAEMETZINCIN-2"/>
    <property type="match status" value="1"/>
</dbReference>
<keyword evidence="5" id="KW-0862">Zinc</keyword>
<dbReference type="GO" id="GO:0006508">
    <property type="term" value="P:proteolysis"/>
    <property type="evidence" value="ECO:0007669"/>
    <property type="project" value="UniProtKB-KW"/>
</dbReference>
<comment type="cofactor">
    <cofactor evidence="1">
        <name>Zn(2+)</name>
        <dbReference type="ChEBI" id="CHEBI:29105"/>
    </cofactor>
</comment>
<dbReference type="GO" id="GO:0046872">
    <property type="term" value="F:metal ion binding"/>
    <property type="evidence" value="ECO:0007669"/>
    <property type="project" value="UniProtKB-KW"/>
</dbReference>